<evidence type="ECO:0000256" key="10">
    <source>
        <dbReference type="SAM" id="SignalP"/>
    </source>
</evidence>
<evidence type="ECO:0000256" key="3">
    <source>
        <dbReference type="ARBA" id="ARBA00007518"/>
    </source>
</evidence>
<reference evidence="12" key="1">
    <citation type="journal article" date="2022" name="bioRxiv">
        <title>Sequencing and chromosome-scale assembly of the giantPleurodeles waltlgenome.</title>
        <authorList>
            <person name="Brown T."/>
            <person name="Elewa A."/>
            <person name="Iarovenko S."/>
            <person name="Subramanian E."/>
            <person name="Araus A.J."/>
            <person name="Petzold A."/>
            <person name="Susuki M."/>
            <person name="Suzuki K.-i.T."/>
            <person name="Hayashi T."/>
            <person name="Toyoda A."/>
            <person name="Oliveira C."/>
            <person name="Osipova E."/>
            <person name="Leigh N.D."/>
            <person name="Simon A."/>
            <person name="Yun M.H."/>
        </authorList>
    </citation>
    <scope>NUCLEOTIDE SEQUENCE</scope>
    <source>
        <strain evidence="12">20211129_DDA</strain>
        <tissue evidence="12">Liver</tissue>
    </source>
</reference>
<dbReference type="Pfam" id="PF02202">
    <property type="entry name" value="Tachykinin"/>
    <property type="match status" value="1"/>
</dbReference>
<dbReference type="PRINTS" id="PR01829">
    <property type="entry name" value="PROTACHYKNIN"/>
</dbReference>
<dbReference type="GO" id="GO:0007218">
    <property type="term" value="P:neuropeptide signaling pathway"/>
    <property type="evidence" value="ECO:0007669"/>
    <property type="project" value="UniProtKB-KW"/>
</dbReference>
<evidence type="ECO:0000256" key="8">
    <source>
        <dbReference type="ARBA" id="ARBA00023320"/>
    </source>
</evidence>
<protein>
    <recommendedName>
        <fullName evidence="11">Tachykinin domain-containing protein</fullName>
    </recommendedName>
</protein>
<keyword evidence="13" id="KW-1185">Reference proteome</keyword>
<dbReference type="SMART" id="SM00203">
    <property type="entry name" value="TK"/>
    <property type="match status" value="2"/>
</dbReference>
<keyword evidence="7" id="KW-0027">Amidation</keyword>
<dbReference type="AlphaFoldDB" id="A0AAV7MDI7"/>
<organism evidence="12 13">
    <name type="scientific">Pleurodeles waltl</name>
    <name type="common">Iberian ribbed newt</name>
    <dbReference type="NCBI Taxonomy" id="8319"/>
    <lineage>
        <taxon>Eukaryota</taxon>
        <taxon>Metazoa</taxon>
        <taxon>Chordata</taxon>
        <taxon>Craniata</taxon>
        <taxon>Vertebrata</taxon>
        <taxon>Euteleostomi</taxon>
        <taxon>Amphibia</taxon>
        <taxon>Batrachia</taxon>
        <taxon>Caudata</taxon>
        <taxon>Salamandroidea</taxon>
        <taxon>Salamandridae</taxon>
        <taxon>Pleurodelinae</taxon>
        <taxon>Pleurodeles</taxon>
    </lineage>
</organism>
<dbReference type="GO" id="GO:0005576">
    <property type="term" value="C:extracellular region"/>
    <property type="evidence" value="ECO:0007669"/>
    <property type="project" value="UniProtKB-SubCell"/>
</dbReference>
<dbReference type="GO" id="GO:0007217">
    <property type="term" value="P:tachykinin receptor signaling pathway"/>
    <property type="evidence" value="ECO:0007669"/>
    <property type="project" value="InterPro"/>
</dbReference>
<evidence type="ECO:0000256" key="4">
    <source>
        <dbReference type="ARBA" id="ARBA00022525"/>
    </source>
</evidence>
<evidence type="ECO:0000256" key="5">
    <source>
        <dbReference type="ARBA" id="ARBA00022685"/>
    </source>
</evidence>
<keyword evidence="4 9" id="KW-0964">Secreted</keyword>
<feature type="domain" description="Tachykinin" evidence="11">
    <location>
        <begin position="79"/>
        <end position="89"/>
    </location>
</feature>
<evidence type="ECO:0000256" key="7">
    <source>
        <dbReference type="ARBA" id="ARBA00022815"/>
    </source>
</evidence>
<gene>
    <name evidence="12" type="ORF">NDU88_006301</name>
</gene>
<dbReference type="PROSITE" id="PS00267">
    <property type="entry name" value="TACHYKININ"/>
    <property type="match status" value="1"/>
</dbReference>
<comment type="similarity">
    <text evidence="3 9">Belongs to the tachykinin family.</text>
</comment>
<dbReference type="InterPro" id="IPR008215">
    <property type="entry name" value="Tachykinin_dom"/>
</dbReference>
<evidence type="ECO:0000256" key="6">
    <source>
        <dbReference type="ARBA" id="ARBA00022729"/>
    </source>
</evidence>
<evidence type="ECO:0000313" key="12">
    <source>
        <dbReference type="EMBL" id="KAJ1101229.1"/>
    </source>
</evidence>
<evidence type="ECO:0000259" key="11">
    <source>
        <dbReference type="SMART" id="SM00203"/>
    </source>
</evidence>
<dbReference type="InterPro" id="IPR013055">
    <property type="entry name" value="Tachy_Neuro_lke_CS"/>
</dbReference>
<name>A0AAV7MDI7_PLEWA</name>
<comment type="subcellular location">
    <subcellularLocation>
        <location evidence="2 9">Secreted</location>
    </subcellularLocation>
</comment>
<dbReference type="Proteomes" id="UP001066276">
    <property type="component" value="Chromosome 10"/>
</dbReference>
<keyword evidence="6 10" id="KW-0732">Signal</keyword>
<keyword evidence="5" id="KW-0165">Cleavage on pair of basic residues</keyword>
<accession>A0AAV7MDI7</accession>
<keyword evidence="8 9" id="KW-0527">Neuropeptide</keyword>
<evidence type="ECO:0000256" key="1">
    <source>
        <dbReference type="ARBA" id="ARBA00003207"/>
    </source>
</evidence>
<dbReference type="InterPro" id="IPR008216">
    <property type="entry name" value="Tachykinin_fam"/>
</dbReference>
<feature type="signal peptide" evidence="10">
    <location>
        <begin position="1"/>
        <end position="19"/>
    </location>
</feature>
<dbReference type="EMBL" id="JANPWB010000014">
    <property type="protein sequence ID" value="KAJ1101229.1"/>
    <property type="molecule type" value="Genomic_DNA"/>
</dbReference>
<dbReference type="PANTHER" id="PTHR11250:SF0">
    <property type="entry name" value="TACHYKININ PRECURSOR 1"/>
    <property type="match status" value="1"/>
</dbReference>
<feature type="domain" description="Tachykinin" evidence="11">
    <location>
        <begin position="55"/>
        <end position="65"/>
    </location>
</feature>
<dbReference type="PANTHER" id="PTHR11250">
    <property type="entry name" value="TACHYKININ"/>
    <property type="match status" value="1"/>
</dbReference>
<comment type="function">
    <text evidence="1 9">Tachykinins are active peptides which excite neurons, evoke behavioral responses, are potent vasodilators and secretagogues, and contract (directly or indirectly) many smooth muscles.</text>
</comment>
<evidence type="ECO:0000256" key="2">
    <source>
        <dbReference type="ARBA" id="ARBA00004613"/>
    </source>
</evidence>
<sequence>MKVLVAFAVLLLVSAQVLAGEMGLSEESDWPYTDQLQDELQGPLFENFLQRIARKPRPEQFYGLMGKRNSGLGQISRKRHNTKSFVGLMGKRALISGSYERNTMHNYERRRK</sequence>
<comment type="caution">
    <text evidence="12">The sequence shown here is derived from an EMBL/GenBank/DDBJ whole genome shotgun (WGS) entry which is preliminary data.</text>
</comment>
<evidence type="ECO:0000256" key="9">
    <source>
        <dbReference type="RuleBase" id="RU003786"/>
    </source>
</evidence>
<evidence type="ECO:0000313" key="13">
    <source>
        <dbReference type="Proteomes" id="UP001066276"/>
    </source>
</evidence>
<proteinExistence type="inferred from homology"/>
<feature type="chain" id="PRO_5043608395" description="Tachykinin domain-containing protein" evidence="10">
    <location>
        <begin position="20"/>
        <end position="112"/>
    </location>
</feature>